<organism evidence="1 2">
    <name type="scientific">Flammeovirga pectinis</name>
    <dbReference type="NCBI Taxonomy" id="2494373"/>
    <lineage>
        <taxon>Bacteria</taxon>
        <taxon>Pseudomonadati</taxon>
        <taxon>Bacteroidota</taxon>
        <taxon>Cytophagia</taxon>
        <taxon>Cytophagales</taxon>
        <taxon>Flammeovirgaceae</taxon>
        <taxon>Flammeovirga</taxon>
    </lineage>
</organism>
<gene>
    <name evidence="1" type="ORF">EI427_09310</name>
</gene>
<dbReference type="EMBL" id="CP034562">
    <property type="protein sequence ID" value="AZQ62427.1"/>
    <property type="molecule type" value="Genomic_DNA"/>
</dbReference>
<reference evidence="1 2" key="1">
    <citation type="submission" date="2018-12" db="EMBL/GenBank/DDBJ databases">
        <title>Flammeovirga pectinis sp. nov., isolated from the gut of the Korean scallop, Patinopecten yessoensis.</title>
        <authorList>
            <person name="Bae J.-W."/>
            <person name="Jeong Y.-S."/>
            <person name="Kang W."/>
        </authorList>
    </citation>
    <scope>NUCLEOTIDE SEQUENCE [LARGE SCALE GENOMIC DNA]</scope>
    <source>
        <strain evidence="1 2">L12M1</strain>
    </source>
</reference>
<name>A0A3Q9FQH0_9BACT</name>
<dbReference type="Proteomes" id="UP000267268">
    <property type="component" value="Chromosome 1"/>
</dbReference>
<protein>
    <submittedName>
        <fullName evidence="1">Uncharacterized protein</fullName>
    </submittedName>
</protein>
<accession>A0A3Q9FQH0</accession>
<evidence type="ECO:0000313" key="1">
    <source>
        <dbReference type="EMBL" id="AZQ62427.1"/>
    </source>
</evidence>
<dbReference type="OrthoDB" id="979910at2"/>
<evidence type="ECO:0000313" key="2">
    <source>
        <dbReference type="Proteomes" id="UP000267268"/>
    </source>
</evidence>
<sequence>MNTTKKYKKLMTHLFTIWVALHTLNYSVDIDAVLFSQVSYSIEQEQTYDNKVESFVELFADLFFDQKFDGFEDNPFSQNESKSVIAKVFFNLPVINIINDYKEVILLKNDEINTHYLDFSYPTPVTDIIPPPPRVS</sequence>
<keyword evidence="2" id="KW-1185">Reference proteome</keyword>
<proteinExistence type="predicted"/>
<dbReference type="KEGG" id="fll:EI427_09310"/>
<dbReference type="AlphaFoldDB" id="A0A3Q9FQH0"/>